<proteinExistence type="predicted"/>
<feature type="region of interest" description="Disordered" evidence="2">
    <location>
        <begin position="306"/>
        <end position="328"/>
    </location>
</feature>
<accession>A0A8X8Z3G3</accession>
<reference evidence="3" key="2">
    <citation type="submission" date="2020-08" db="EMBL/GenBank/DDBJ databases">
        <title>Plant Genome Project.</title>
        <authorList>
            <person name="Zhang R.-G."/>
        </authorList>
    </citation>
    <scope>NUCLEOTIDE SEQUENCE</scope>
    <source>
        <strain evidence="3">Huo1</strain>
        <tissue evidence="3">Leaf</tissue>
    </source>
</reference>
<name>A0A8X8Z3G3_SALSN</name>
<organism evidence="3">
    <name type="scientific">Salvia splendens</name>
    <name type="common">Scarlet sage</name>
    <dbReference type="NCBI Taxonomy" id="180675"/>
    <lineage>
        <taxon>Eukaryota</taxon>
        <taxon>Viridiplantae</taxon>
        <taxon>Streptophyta</taxon>
        <taxon>Embryophyta</taxon>
        <taxon>Tracheophyta</taxon>
        <taxon>Spermatophyta</taxon>
        <taxon>Magnoliopsida</taxon>
        <taxon>eudicotyledons</taxon>
        <taxon>Gunneridae</taxon>
        <taxon>Pentapetalae</taxon>
        <taxon>asterids</taxon>
        <taxon>lamiids</taxon>
        <taxon>Lamiales</taxon>
        <taxon>Lamiaceae</taxon>
        <taxon>Nepetoideae</taxon>
        <taxon>Mentheae</taxon>
        <taxon>Salviinae</taxon>
        <taxon>Salvia</taxon>
        <taxon>Salvia subgen. Calosphace</taxon>
        <taxon>core Calosphace</taxon>
    </lineage>
</organism>
<sequence>MMDEKGMSGSIAVVSKDRIDTLYPMLFGVSCAFFALRLLPQPELCDDKWSLVRTRMLEGSSHLLGLLVWRVQRDEAESIKSDLLQKLADAEKQVEELKKRRSEDARANEKVVRIVATREQSWSDERKKLRQQIGGLMNDLRVVKMKSERSIAELNKKLKENEAIMHLKDKSVEEVELKRVEIEGKVKKAENLVEEMRENAQREAQRHATEILKHKTAFIELVSSQRQLEAEMSRAVRQVEVAKQELDSVLDQKEQAVLMAQKLSREIVKMRQELDQKDQILSTMLRKSKLDTAELLKEVKSSKTKRQQSELETARWKTVSDSKHDRQSVRNMLSKHVTVKSDIFSGGKGGQFKATVSLDAGNRRIAEDDHRKFEQPEANLINGPYFTARTDEPQSKVDFDRLENWANSEAVIALQQRHNLEIDAFVDELRLKDEKLEALRWRLLSMEIEFKRLQSHIEGTDHEIIQLRKENMRLEALLLDRETELHSLKKQLLMQFNPPNLQKLNFESSPPDAAVEHNTVWSSVKVIKRKPGKRRQEMKVTTEEIPPAAENEKVHEIPADEQLKDIVLTLKYPHKEIQDGKAAYLEPNHVRQGSLGSDDTANVETTTSAGEGTSKKSNSTLKLDIHALGVSYKIKRLKQQFLMLERLMGKQEDSKNNNTDVAVKALYAFTSLLNKQADRYQSLQGKIDELCQRMDEKNLNLSCRGSAVARTDDETKRLEHFLEETFQLQRYTVATGQKLMEVQTKIASGFVDFAEKIDQPESFDMKRFADSIRTLFREVQRGLEVRISRIIGDLEGTLACDGIIHLKK</sequence>
<protein>
    <submittedName>
        <fullName evidence="3">Uncharacterized protein</fullName>
    </submittedName>
</protein>
<comment type="caution">
    <text evidence="3">The sequence shown here is derived from an EMBL/GenBank/DDBJ whole genome shotgun (WGS) entry which is preliminary data.</text>
</comment>
<gene>
    <name evidence="3" type="ORF">SASPL_151293</name>
</gene>
<dbReference type="PANTHER" id="PTHR47747">
    <property type="entry name" value="RIBONUCLEASE P PROTEIN SUBUNIT P38-LIKE PROTEIN"/>
    <property type="match status" value="1"/>
</dbReference>
<keyword evidence="1" id="KW-0175">Coiled coil</keyword>
<feature type="region of interest" description="Disordered" evidence="2">
    <location>
        <begin position="590"/>
        <end position="617"/>
    </location>
</feature>
<feature type="coiled-coil region" evidence="1">
    <location>
        <begin position="673"/>
        <end position="700"/>
    </location>
</feature>
<dbReference type="EMBL" id="PNBA02000020">
    <property type="protein sequence ID" value="KAG6389819.1"/>
    <property type="molecule type" value="Genomic_DNA"/>
</dbReference>
<feature type="compositionally biased region" description="Polar residues" evidence="2">
    <location>
        <begin position="594"/>
        <end position="617"/>
    </location>
</feature>
<evidence type="ECO:0000256" key="2">
    <source>
        <dbReference type="SAM" id="MobiDB-lite"/>
    </source>
</evidence>
<evidence type="ECO:0000313" key="4">
    <source>
        <dbReference type="Proteomes" id="UP000298416"/>
    </source>
</evidence>
<dbReference type="PANTHER" id="PTHR47747:SF2">
    <property type="entry name" value="RIBONUCLEASE P PROTEIN SUBUNIT P38-LIKE PROTEIN"/>
    <property type="match status" value="1"/>
</dbReference>
<dbReference type="OrthoDB" id="1735671at2759"/>
<feature type="coiled-coil region" evidence="1">
    <location>
        <begin position="137"/>
        <end position="280"/>
    </location>
</feature>
<dbReference type="PROSITE" id="PS51257">
    <property type="entry name" value="PROKAR_LIPOPROTEIN"/>
    <property type="match status" value="1"/>
</dbReference>
<feature type="coiled-coil region" evidence="1">
    <location>
        <begin position="73"/>
        <end position="107"/>
    </location>
</feature>
<dbReference type="Proteomes" id="UP000298416">
    <property type="component" value="Unassembled WGS sequence"/>
</dbReference>
<reference evidence="3" key="1">
    <citation type="submission" date="2018-01" db="EMBL/GenBank/DDBJ databases">
        <authorList>
            <person name="Mao J.F."/>
        </authorList>
    </citation>
    <scope>NUCLEOTIDE SEQUENCE</scope>
    <source>
        <strain evidence="3">Huo1</strain>
        <tissue evidence="3">Leaf</tissue>
    </source>
</reference>
<keyword evidence="4" id="KW-1185">Reference proteome</keyword>
<dbReference type="AlphaFoldDB" id="A0A8X8Z3G3"/>
<evidence type="ECO:0000313" key="3">
    <source>
        <dbReference type="EMBL" id="KAG6389819.1"/>
    </source>
</evidence>
<evidence type="ECO:0000256" key="1">
    <source>
        <dbReference type="SAM" id="Coils"/>
    </source>
</evidence>